<name>A0A3E3EED0_9FIRM</name>
<dbReference type="AlphaFoldDB" id="A0A3E3EED0"/>
<dbReference type="Proteomes" id="UP001211987">
    <property type="component" value="Unassembled WGS sequence"/>
</dbReference>
<sequence>MKDLLKNKTVLSFVGGIAATIAGAKFLKSDKARTMAVNSLASGMKLKDDAMATYETIKEDAKDICYEAKAKNEGE</sequence>
<proteinExistence type="predicted"/>
<comment type="caution">
    <text evidence="2">The sequence shown here is derived from an EMBL/GenBank/DDBJ whole genome shotgun (WGS) entry which is preliminary data.</text>
</comment>
<evidence type="ECO:0000313" key="3">
    <source>
        <dbReference type="Proteomes" id="UP000261032"/>
    </source>
</evidence>
<gene>
    <name evidence="2" type="ORF">DXB93_08400</name>
    <name evidence="1" type="ORF">PM738_06150</name>
</gene>
<dbReference type="EMBL" id="QUSL01000010">
    <property type="protein sequence ID" value="RGD85571.1"/>
    <property type="molecule type" value="Genomic_DNA"/>
</dbReference>
<dbReference type="EMBL" id="JAQLKE010000007">
    <property type="protein sequence ID" value="MDB7083374.1"/>
    <property type="molecule type" value="Genomic_DNA"/>
</dbReference>
<accession>A0A3E3EED0</accession>
<evidence type="ECO:0000313" key="1">
    <source>
        <dbReference type="EMBL" id="MDB7083374.1"/>
    </source>
</evidence>
<dbReference type="RefSeq" id="WP_003537867.1">
    <property type="nucleotide sequence ID" value="NZ_AP031443.1"/>
</dbReference>
<reference evidence="2 3" key="1">
    <citation type="submission" date="2018-08" db="EMBL/GenBank/DDBJ databases">
        <title>A genome reference for cultivated species of the human gut microbiota.</title>
        <authorList>
            <person name="Zou Y."/>
            <person name="Xue W."/>
            <person name="Luo G."/>
        </authorList>
    </citation>
    <scope>NUCLEOTIDE SEQUENCE [LARGE SCALE GENOMIC DNA]</scope>
    <source>
        <strain evidence="2 3">OM06-4</strain>
    </source>
</reference>
<dbReference type="GeneID" id="64196192"/>
<organism evidence="2 3">
    <name type="scientific">Thomasclavelia ramosa</name>
    <dbReference type="NCBI Taxonomy" id="1547"/>
    <lineage>
        <taxon>Bacteria</taxon>
        <taxon>Bacillati</taxon>
        <taxon>Bacillota</taxon>
        <taxon>Erysipelotrichia</taxon>
        <taxon>Erysipelotrichales</taxon>
        <taxon>Coprobacillaceae</taxon>
        <taxon>Thomasclavelia</taxon>
    </lineage>
</organism>
<dbReference type="Proteomes" id="UP000261032">
    <property type="component" value="Unassembled WGS sequence"/>
</dbReference>
<protein>
    <submittedName>
        <fullName evidence="2">DUF1490 domain-containing protein</fullName>
    </submittedName>
    <submittedName>
        <fullName evidence="1">DUF6110 family protein</fullName>
    </submittedName>
</protein>
<reference evidence="1" key="2">
    <citation type="submission" date="2023-01" db="EMBL/GenBank/DDBJ databases">
        <title>Human gut microbiome strain richness.</title>
        <authorList>
            <person name="Chen-Liaw A."/>
        </authorList>
    </citation>
    <scope>NUCLEOTIDE SEQUENCE</scope>
    <source>
        <strain evidence="1">1001217st2_G6_1001217B_191108</strain>
    </source>
</reference>
<evidence type="ECO:0000313" key="2">
    <source>
        <dbReference type="EMBL" id="RGD85571.1"/>
    </source>
</evidence>